<accession>A0A9W6B4Q3</accession>
<dbReference type="Proteomes" id="UP001143545">
    <property type="component" value="Unassembled WGS sequence"/>
</dbReference>
<evidence type="ECO:0000256" key="2">
    <source>
        <dbReference type="SAM" id="Coils"/>
    </source>
</evidence>
<comment type="caution">
    <text evidence="4">The sequence shown here is derived from an EMBL/GenBank/DDBJ whole genome shotgun (WGS) entry which is preliminary data.</text>
</comment>
<keyword evidence="1 4" id="KW-0378">Hydrolase</keyword>
<evidence type="ECO:0000313" key="5">
    <source>
        <dbReference type="Proteomes" id="UP001143545"/>
    </source>
</evidence>
<dbReference type="Gene3D" id="3.40.50.1820">
    <property type="entry name" value="alpha/beta hydrolase"/>
    <property type="match status" value="1"/>
</dbReference>
<evidence type="ECO:0000313" key="4">
    <source>
        <dbReference type="EMBL" id="GLB52524.1"/>
    </source>
</evidence>
<proteinExistence type="predicted"/>
<dbReference type="AlphaFoldDB" id="A0A9W6B4Q3"/>
<gene>
    <name evidence="4" type="ORF">NBRC110019_15640</name>
</gene>
<dbReference type="InterPro" id="IPR029058">
    <property type="entry name" value="AB_hydrolase_fold"/>
</dbReference>
<name>A0A9W6B4Q3_9FLAO</name>
<keyword evidence="5" id="KW-1185">Reference proteome</keyword>
<evidence type="ECO:0000256" key="1">
    <source>
        <dbReference type="ARBA" id="ARBA00022801"/>
    </source>
</evidence>
<sequence length="259" mass="28451">MPLLPHNNAQIHYTSTGSGTAVVLLHGFLENSTIYQPFVNELAKNHTVVVIDLPGHGQTGCFAEVHTMELMADIVHLVLEKEGITTAGLTGHSMGGYVALAFLHKYPEKVTHLMLLNSVASEDTPEKKLNRDRGIKVAKEMPENFISMGVMNLFSEEHKVSLEKEIKALKQEALKTQVAGITAALAGMKIRPDLVNLFKNANIKKHYIIGNEDPTINVDAIIEQADAVGANTTVVRGGHMSYIENKEETLQALIEFFKN</sequence>
<protein>
    <submittedName>
        <fullName evidence="4">Alpha/beta hydrolase</fullName>
    </submittedName>
</protein>
<feature type="coiled-coil region" evidence="2">
    <location>
        <begin position="152"/>
        <end position="179"/>
    </location>
</feature>
<dbReference type="InterPro" id="IPR050266">
    <property type="entry name" value="AB_hydrolase_sf"/>
</dbReference>
<dbReference type="SUPFAM" id="SSF53474">
    <property type="entry name" value="alpha/beta-Hydrolases"/>
    <property type="match status" value="1"/>
</dbReference>
<organism evidence="4 5">
    <name type="scientific">Neptunitalea chrysea</name>
    <dbReference type="NCBI Taxonomy" id="1647581"/>
    <lineage>
        <taxon>Bacteria</taxon>
        <taxon>Pseudomonadati</taxon>
        <taxon>Bacteroidota</taxon>
        <taxon>Flavobacteriia</taxon>
        <taxon>Flavobacteriales</taxon>
        <taxon>Flavobacteriaceae</taxon>
        <taxon>Neptunitalea</taxon>
    </lineage>
</organism>
<dbReference type="RefSeq" id="WP_281753857.1">
    <property type="nucleotide sequence ID" value="NZ_BRVP01000009.1"/>
</dbReference>
<dbReference type="GO" id="GO:0016787">
    <property type="term" value="F:hydrolase activity"/>
    <property type="evidence" value="ECO:0007669"/>
    <property type="project" value="UniProtKB-KW"/>
</dbReference>
<keyword evidence="2" id="KW-0175">Coiled coil</keyword>
<dbReference type="EMBL" id="BRVP01000009">
    <property type="protein sequence ID" value="GLB52524.1"/>
    <property type="molecule type" value="Genomic_DNA"/>
</dbReference>
<feature type="domain" description="AB hydrolase-1" evidence="3">
    <location>
        <begin position="21"/>
        <end position="130"/>
    </location>
</feature>
<dbReference type="InterPro" id="IPR000073">
    <property type="entry name" value="AB_hydrolase_1"/>
</dbReference>
<reference evidence="4" key="1">
    <citation type="submission" date="2022-07" db="EMBL/GenBank/DDBJ databases">
        <title>Taxonomy of Novel Oxalotrophic and Methylotrophic Bacteria.</title>
        <authorList>
            <person name="Sahin N."/>
            <person name="Tani A."/>
        </authorList>
    </citation>
    <scope>NUCLEOTIDE SEQUENCE</scope>
    <source>
        <strain evidence="4">AM327</strain>
    </source>
</reference>
<dbReference type="Pfam" id="PF00561">
    <property type="entry name" value="Abhydrolase_1"/>
    <property type="match status" value="1"/>
</dbReference>
<evidence type="ECO:0000259" key="3">
    <source>
        <dbReference type="Pfam" id="PF00561"/>
    </source>
</evidence>
<dbReference type="PANTHER" id="PTHR43798:SF31">
    <property type="entry name" value="AB HYDROLASE SUPERFAMILY PROTEIN YCLE"/>
    <property type="match status" value="1"/>
</dbReference>
<dbReference type="GO" id="GO:0016020">
    <property type="term" value="C:membrane"/>
    <property type="evidence" value="ECO:0007669"/>
    <property type="project" value="TreeGrafter"/>
</dbReference>
<dbReference type="PANTHER" id="PTHR43798">
    <property type="entry name" value="MONOACYLGLYCEROL LIPASE"/>
    <property type="match status" value="1"/>
</dbReference>
<dbReference type="PRINTS" id="PR00111">
    <property type="entry name" value="ABHYDROLASE"/>
</dbReference>